<proteinExistence type="predicted"/>
<evidence type="ECO:0000313" key="2">
    <source>
        <dbReference type="EMBL" id="EFD87515.1"/>
    </source>
</evidence>
<evidence type="ECO:0000313" key="3">
    <source>
        <dbReference type="Proteomes" id="UP000003075"/>
    </source>
</evidence>
<keyword evidence="1" id="KW-0812">Transmembrane</keyword>
<name>D3LC68_OENOE</name>
<keyword evidence="1" id="KW-0472">Membrane</keyword>
<keyword evidence="1" id="KW-1133">Transmembrane helix</keyword>
<comment type="caution">
    <text evidence="2">The sequence shown here is derived from an EMBL/GenBank/DDBJ whole genome shotgun (WGS) entry which is preliminary data.</text>
</comment>
<organism evidence="2 3">
    <name type="scientific">Oenococcus oeni AWRIB429</name>
    <dbReference type="NCBI Taxonomy" id="655225"/>
    <lineage>
        <taxon>Bacteria</taxon>
        <taxon>Bacillati</taxon>
        <taxon>Bacillota</taxon>
        <taxon>Bacilli</taxon>
        <taxon>Lactobacillales</taxon>
        <taxon>Lactobacillaceae</taxon>
        <taxon>Oenococcus</taxon>
    </lineage>
</organism>
<dbReference type="AlphaFoldDB" id="D3LC68"/>
<gene>
    <name evidence="2" type="ORF">AWRIB429_1948</name>
</gene>
<reference evidence="2 3" key="1">
    <citation type="journal article" date="2010" name="Appl. Microbiol. Biotechnol.">
        <title>Genotypic diversity in Oenococcus oeni by high-density microarray comparative genome hybridization and whole genome sequencing.</title>
        <authorList>
            <person name="Borneman A.R."/>
            <person name="Bartowsky E.J."/>
            <person name="McCarthy J."/>
            <person name="Chambers P.J."/>
        </authorList>
    </citation>
    <scope>NUCLEOTIDE SEQUENCE [LARGE SCALE GENOMIC DNA]</scope>
    <source>
        <strain evidence="2 3">AWRIB429</strain>
    </source>
</reference>
<dbReference type="Proteomes" id="UP000003075">
    <property type="component" value="Unassembled WGS sequence"/>
</dbReference>
<dbReference type="InterPro" id="IPR009406">
    <property type="entry name" value="DUF1056"/>
</dbReference>
<accession>D3LC68</accession>
<dbReference type="Pfam" id="PF06341">
    <property type="entry name" value="DUF1056"/>
    <property type="match status" value="1"/>
</dbReference>
<evidence type="ECO:0000256" key="1">
    <source>
        <dbReference type="SAM" id="Phobius"/>
    </source>
</evidence>
<feature type="transmembrane region" description="Helical" evidence="1">
    <location>
        <begin position="6"/>
        <end position="37"/>
    </location>
</feature>
<sequence>MICFVLALICINIGAFLLMKAIALITIGLSLALIGWLSEVVNDDKGGGK</sequence>
<dbReference type="EMBL" id="ACSE01000033">
    <property type="protein sequence ID" value="EFD87515.1"/>
    <property type="molecule type" value="Genomic_DNA"/>
</dbReference>
<protein>
    <submittedName>
        <fullName evidence="2">Uncharacterized protein</fullName>
    </submittedName>
</protein>